<feature type="transmembrane region" description="Helical" evidence="6">
    <location>
        <begin position="199"/>
        <end position="224"/>
    </location>
</feature>
<evidence type="ECO:0000256" key="6">
    <source>
        <dbReference type="SAM" id="Phobius"/>
    </source>
</evidence>
<evidence type="ECO:0000256" key="5">
    <source>
        <dbReference type="SAM" id="MobiDB-lite"/>
    </source>
</evidence>
<feature type="compositionally biased region" description="Low complexity" evidence="5">
    <location>
        <begin position="242"/>
        <end position="253"/>
    </location>
</feature>
<dbReference type="PANTHER" id="PTHR23534">
    <property type="entry name" value="MFS PERMEASE"/>
    <property type="match status" value="1"/>
</dbReference>
<dbReference type="Gene3D" id="1.20.1250.20">
    <property type="entry name" value="MFS general substrate transporter like domains"/>
    <property type="match status" value="1"/>
</dbReference>
<dbReference type="Pfam" id="PF07690">
    <property type="entry name" value="MFS_1"/>
    <property type="match status" value="1"/>
</dbReference>
<evidence type="ECO:0000256" key="4">
    <source>
        <dbReference type="ARBA" id="ARBA00023136"/>
    </source>
</evidence>
<dbReference type="EMBL" id="JAMTCK010000033">
    <property type="protein sequence ID" value="MCP2170435.1"/>
    <property type="molecule type" value="Genomic_DNA"/>
</dbReference>
<dbReference type="GO" id="GO:0005886">
    <property type="term" value="C:plasma membrane"/>
    <property type="evidence" value="ECO:0007669"/>
    <property type="project" value="UniProtKB-SubCell"/>
</dbReference>
<comment type="subcellular location">
    <subcellularLocation>
        <location evidence="1">Cell membrane</location>
        <topology evidence="1">Multi-pass membrane protein</topology>
    </subcellularLocation>
</comment>
<keyword evidence="4 6" id="KW-0472">Membrane</keyword>
<protein>
    <submittedName>
        <fullName evidence="8">Major Facilitator Superfamily protein</fullName>
    </submittedName>
</protein>
<dbReference type="PANTHER" id="PTHR23534:SF1">
    <property type="entry name" value="MAJOR FACILITATOR SUPERFAMILY PROTEIN"/>
    <property type="match status" value="1"/>
</dbReference>
<dbReference type="InterPro" id="IPR011701">
    <property type="entry name" value="MFS"/>
</dbReference>
<keyword evidence="3 6" id="KW-1133">Transmembrane helix</keyword>
<evidence type="ECO:0000256" key="2">
    <source>
        <dbReference type="ARBA" id="ARBA00022692"/>
    </source>
</evidence>
<accession>A0AAE3KK84</accession>
<keyword evidence="9" id="KW-1185">Reference proteome</keyword>
<feature type="transmembrane region" description="Helical" evidence="6">
    <location>
        <begin position="168"/>
        <end position="187"/>
    </location>
</feature>
<reference evidence="8" key="1">
    <citation type="submission" date="2022-06" db="EMBL/GenBank/DDBJ databases">
        <title>Genomic Encyclopedia of Archaeal and Bacterial Type Strains, Phase II (KMG-II): from individual species to whole genera.</title>
        <authorList>
            <person name="Goeker M."/>
        </authorList>
    </citation>
    <scope>NUCLEOTIDE SEQUENCE</scope>
    <source>
        <strain evidence="8">DSM 43935</strain>
    </source>
</reference>
<evidence type="ECO:0000313" key="8">
    <source>
        <dbReference type="EMBL" id="MCP2170435.1"/>
    </source>
</evidence>
<organism evidence="8 9">
    <name type="scientific">Goodfellowiella coeruleoviolacea</name>
    <dbReference type="NCBI Taxonomy" id="334858"/>
    <lineage>
        <taxon>Bacteria</taxon>
        <taxon>Bacillati</taxon>
        <taxon>Actinomycetota</taxon>
        <taxon>Actinomycetes</taxon>
        <taxon>Pseudonocardiales</taxon>
        <taxon>Pseudonocardiaceae</taxon>
        <taxon>Goodfellowiella</taxon>
    </lineage>
</organism>
<comment type="caution">
    <text evidence="8">The sequence shown here is derived from an EMBL/GenBank/DDBJ whole genome shotgun (WGS) entry which is preliminary data.</text>
</comment>
<evidence type="ECO:0000259" key="7">
    <source>
        <dbReference type="PROSITE" id="PS50850"/>
    </source>
</evidence>
<dbReference type="InterPro" id="IPR036259">
    <property type="entry name" value="MFS_trans_sf"/>
</dbReference>
<evidence type="ECO:0000313" key="9">
    <source>
        <dbReference type="Proteomes" id="UP001206128"/>
    </source>
</evidence>
<feature type="region of interest" description="Disordered" evidence="5">
    <location>
        <begin position="237"/>
        <end position="258"/>
    </location>
</feature>
<evidence type="ECO:0000256" key="1">
    <source>
        <dbReference type="ARBA" id="ARBA00004651"/>
    </source>
</evidence>
<feature type="transmembrane region" description="Helical" evidence="6">
    <location>
        <begin position="49"/>
        <end position="71"/>
    </location>
</feature>
<name>A0AAE3KK84_9PSEU</name>
<feature type="transmembrane region" description="Helical" evidence="6">
    <location>
        <begin position="108"/>
        <end position="127"/>
    </location>
</feature>
<proteinExistence type="predicted"/>
<feature type="transmembrane region" description="Helical" evidence="6">
    <location>
        <begin position="77"/>
        <end position="101"/>
    </location>
</feature>
<dbReference type="AlphaFoldDB" id="A0AAE3KK84"/>
<gene>
    <name evidence="8" type="ORF">LX83_007326</name>
</gene>
<keyword evidence="2 6" id="KW-0812">Transmembrane</keyword>
<sequence>MFVSTRIQVVSKLPVRRRPPRSPLSDAAPDTEPDVVGIQRRIVRALASAQIIGTVGLGVIPSVGVLLAGQITESEVWAGLALAGSTVGAAVAGVPLALLAASRGRNRALSTGWLIAAVGALLLVGAAQWDSVAILVAGLVLTGVGTAAQFQARFAATDLASRTHRGRALAIVVWVGSIGSMLGPNLGTPGAGLAGSLGLAPLGGAFVVAAVALAVASVLTALLLRPDPLLTARRRSDPAVLSGSNPGSGRSGSVQPAGGFRAVFRDGF</sequence>
<dbReference type="Proteomes" id="UP001206128">
    <property type="component" value="Unassembled WGS sequence"/>
</dbReference>
<evidence type="ECO:0000256" key="3">
    <source>
        <dbReference type="ARBA" id="ARBA00022989"/>
    </source>
</evidence>
<feature type="domain" description="Major facilitator superfamily (MFS) profile" evidence="7">
    <location>
        <begin position="42"/>
        <end position="268"/>
    </location>
</feature>
<dbReference type="SUPFAM" id="SSF103473">
    <property type="entry name" value="MFS general substrate transporter"/>
    <property type="match status" value="1"/>
</dbReference>
<dbReference type="GO" id="GO:0022857">
    <property type="term" value="F:transmembrane transporter activity"/>
    <property type="evidence" value="ECO:0007669"/>
    <property type="project" value="InterPro"/>
</dbReference>
<dbReference type="PROSITE" id="PS50850">
    <property type="entry name" value="MFS"/>
    <property type="match status" value="1"/>
</dbReference>
<dbReference type="InterPro" id="IPR020846">
    <property type="entry name" value="MFS_dom"/>
</dbReference>
<feature type="non-terminal residue" evidence="8">
    <location>
        <position position="268"/>
    </location>
</feature>
<feature type="transmembrane region" description="Helical" evidence="6">
    <location>
        <begin position="133"/>
        <end position="156"/>
    </location>
</feature>